<keyword evidence="1 3" id="KW-0378">Hydrolase</keyword>
<dbReference type="AlphaFoldDB" id="A0A3D8YCR7"/>
<dbReference type="Pfam" id="PF12706">
    <property type="entry name" value="Lactamase_B_2"/>
    <property type="match status" value="1"/>
</dbReference>
<dbReference type="EMBL" id="QNUL01000012">
    <property type="protein sequence ID" value="REA60111.1"/>
    <property type="molecule type" value="Genomic_DNA"/>
</dbReference>
<protein>
    <submittedName>
        <fullName evidence="3">MBL fold metallo-hydrolase</fullName>
    </submittedName>
</protein>
<comment type="caution">
    <text evidence="3">The sequence shown here is derived from an EMBL/GenBank/DDBJ whole genome shotgun (WGS) entry which is preliminary data.</text>
</comment>
<gene>
    <name evidence="3" type="ORF">DSL64_15655</name>
</gene>
<dbReference type="GO" id="GO:0016787">
    <property type="term" value="F:hydrolase activity"/>
    <property type="evidence" value="ECO:0007669"/>
    <property type="project" value="UniProtKB-KW"/>
</dbReference>
<dbReference type="SUPFAM" id="SSF56281">
    <property type="entry name" value="Metallo-hydrolase/oxidoreductase"/>
    <property type="match status" value="1"/>
</dbReference>
<organism evidence="3 4">
    <name type="scientific">Dyadobacter luteus</name>
    <dbReference type="NCBI Taxonomy" id="2259619"/>
    <lineage>
        <taxon>Bacteria</taxon>
        <taxon>Pseudomonadati</taxon>
        <taxon>Bacteroidota</taxon>
        <taxon>Cytophagia</taxon>
        <taxon>Cytophagales</taxon>
        <taxon>Spirosomataceae</taxon>
        <taxon>Dyadobacter</taxon>
    </lineage>
</organism>
<dbReference type="OrthoDB" id="9805728at2"/>
<name>A0A3D8YCR7_9BACT</name>
<dbReference type="InterPro" id="IPR001279">
    <property type="entry name" value="Metallo-B-lactamas"/>
</dbReference>
<dbReference type="PANTHER" id="PTHR43546">
    <property type="entry name" value="UPF0173 METAL-DEPENDENT HYDROLASE MJ1163-RELATED"/>
    <property type="match status" value="1"/>
</dbReference>
<evidence type="ECO:0000313" key="4">
    <source>
        <dbReference type="Proteomes" id="UP000256373"/>
    </source>
</evidence>
<dbReference type="Gene3D" id="3.60.15.10">
    <property type="entry name" value="Ribonuclease Z/Hydroxyacylglutathione hydrolase-like"/>
    <property type="match status" value="1"/>
</dbReference>
<dbReference type="RefSeq" id="WP_115831856.1">
    <property type="nucleotide sequence ID" value="NZ_QNUL01000012.1"/>
</dbReference>
<dbReference type="InterPro" id="IPR050114">
    <property type="entry name" value="UPF0173_UPF0282_UlaG_hydrolase"/>
</dbReference>
<evidence type="ECO:0000313" key="3">
    <source>
        <dbReference type="EMBL" id="REA60111.1"/>
    </source>
</evidence>
<keyword evidence="4" id="KW-1185">Reference proteome</keyword>
<dbReference type="PANTHER" id="PTHR43546:SF9">
    <property type="entry name" value="L-ASCORBATE-6-PHOSPHATE LACTONASE ULAG-RELATED"/>
    <property type="match status" value="1"/>
</dbReference>
<dbReference type="Proteomes" id="UP000256373">
    <property type="component" value="Unassembled WGS sequence"/>
</dbReference>
<reference evidence="3 4" key="1">
    <citation type="submission" date="2018-07" db="EMBL/GenBank/DDBJ databases">
        <title>Dyadobacter roseus sp. nov., isolated from rose rhizosphere soil.</title>
        <authorList>
            <person name="Chen L."/>
        </authorList>
    </citation>
    <scope>NUCLEOTIDE SEQUENCE [LARGE SCALE GENOMIC DNA]</scope>
    <source>
        <strain evidence="3 4">RS19</strain>
    </source>
</reference>
<proteinExistence type="predicted"/>
<evidence type="ECO:0000256" key="1">
    <source>
        <dbReference type="ARBA" id="ARBA00022801"/>
    </source>
</evidence>
<feature type="domain" description="Metallo-beta-lactamase" evidence="2">
    <location>
        <begin position="19"/>
        <end position="217"/>
    </location>
</feature>
<evidence type="ECO:0000259" key="2">
    <source>
        <dbReference type="Pfam" id="PF12706"/>
    </source>
</evidence>
<dbReference type="InterPro" id="IPR036866">
    <property type="entry name" value="RibonucZ/Hydroxyglut_hydro"/>
</dbReference>
<accession>A0A3D8YCR7</accession>
<sequence>MKIRQIRNATIIVEFAGKKILVDPMLSGRGVLPAFIPSKTWSFKRNPLHDLPISKAEIIKDVDFVFLSHLHPDHWDKEAANTLPKGIKIFVQDYPDQLKIEEMGFTNVEILTENSVFGEIKLTRTKAQHGRGYMLRLAGLVCGLVLKHSTEKTLYIAADTVWFEGVREALNQHKPEVVVLNGGDNQFVFGGQVVMNKKDIYEVHKATPSATIIVSHMEGVNHNTLTRKDLKEFLSEKGLTDKVNVPEDGQSYIF</sequence>